<evidence type="ECO:0000313" key="3">
    <source>
        <dbReference type="Proteomes" id="UP001362999"/>
    </source>
</evidence>
<dbReference type="EMBL" id="JAWWNJ010000162">
    <property type="protein sequence ID" value="KAK6978023.1"/>
    <property type="molecule type" value="Genomic_DNA"/>
</dbReference>
<sequence length="194" mass="21441">MSSMLEDTNAPIHSTTTTSIAVAEGKPSRSPIRRRSSLSAILERPNEPLHLAQGKPLPPLPQHSPPRLRPRSSAVSARQHISVASSLPTILQQSQPARAQGILPSRPAKPSKVFRQGLWNRRGDHLTEDGFVVYAPLPIAYPPELCSYPAESVGYRDHLGKEVPRSAFHAELPESLPRFGQPPLRPYEQFIVYV</sequence>
<protein>
    <submittedName>
        <fullName evidence="2">Uncharacterized protein</fullName>
    </submittedName>
</protein>
<name>A0AAV9ZDJ6_9AGAR</name>
<accession>A0AAV9ZDJ6</accession>
<gene>
    <name evidence="2" type="ORF">R3P38DRAFT_3120474</name>
</gene>
<dbReference type="Proteomes" id="UP001362999">
    <property type="component" value="Unassembled WGS sequence"/>
</dbReference>
<reference evidence="2 3" key="1">
    <citation type="journal article" date="2024" name="J Genomics">
        <title>Draft genome sequencing and assembly of Favolaschia claudopus CIRM-BRFM 2984 isolated from oak limbs.</title>
        <authorList>
            <person name="Navarro D."/>
            <person name="Drula E."/>
            <person name="Chaduli D."/>
            <person name="Cazenave R."/>
            <person name="Ahrendt S."/>
            <person name="Wang J."/>
            <person name="Lipzen A."/>
            <person name="Daum C."/>
            <person name="Barry K."/>
            <person name="Grigoriev I.V."/>
            <person name="Favel A."/>
            <person name="Rosso M.N."/>
            <person name="Martin F."/>
        </authorList>
    </citation>
    <scope>NUCLEOTIDE SEQUENCE [LARGE SCALE GENOMIC DNA]</scope>
    <source>
        <strain evidence="2 3">CIRM-BRFM 2984</strain>
    </source>
</reference>
<comment type="caution">
    <text evidence="2">The sequence shown here is derived from an EMBL/GenBank/DDBJ whole genome shotgun (WGS) entry which is preliminary data.</text>
</comment>
<evidence type="ECO:0000256" key="1">
    <source>
        <dbReference type="SAM" id="MobiDB-lite"/>
    </source>
</evidence>
<feature type="region of interest" description="Disordered" evidence="1">
    <location>
        <begin position="1"/>
        <end position="78"/>
    </location>
</feature>
<keyword evidence="3" id="KW-1185">Reference proteome</keyword>
<dbReference type="AlphaFoldDB" id="A0AAV9ZDJ6"/>
<proteinExistence type="predicted"/>
<evidence type="ECO:0000313" key="2">
    <source>
        <dbReference type="EMBL" id="KAK6978023.1"/>
    </source>
</evidence>
<organism evidence="2 3">
    <name type="scientific">Favolaschia claudopus</name>
    <dbReference type="NCBI Taxonomy" id="2862362"/>
    <lineage>
        <taxon>Eukaryota</taxon>
        <taxon>Fungi</taxon>
        <taxon>Dikarya</taxon>
        <taxon>Basidiomycota</taxon>
        <taxon>Agaricomycotina</taxon>
        <taxon>Agaricomycetes</taxon>
        <taxon>Agaricomycetidae</taxon>
        <taxon>Agaricales</taxon>
        <taxon>Marasmiineae</taxon>
        <taxon>Mycenaceae</taxon>
        <taxon>Favolaschia</taxon>
    </lineage>
</organism>
<feature type="compositionally biased region" description="Polar residues" evidence="1">
    <location>
        <begin position="1"/>
        <end position="20"/>
    </location>
</feature>